<comment type="caution">
    <text evidence="1">The sequence shown here is derived from an EMBL/GenBank/DDBJ whole genome shotgun (WGS) entry which is preliminary data.</text>
</comment>
<name>A0A841UX18_MICAE</name>
<dbReference type="EMBL" id="JACEGB010000437">
    <property type="protein sequence ID" value="MBC1193270.1"/>
    <property type="molecule type" value="Genomic_DNA"/>
</dbReference>
<sequence length="53" mass="5913">MDRILVSVFDKYSGRVADAQSSIPISTRQLAMSWSNCSQSSLSHDELSFDVVF</sequence>
<proteinExistence type="predicted"/>
<dbReference type="AlphaFoldDB" id="A0A841UX18"/>
<dbReference type="Proteomes" id="UP000551499">
    <property type="component" value="Unassembled WGS sequence"/>
</dbReference>
<evidence type="ECO:0000313" key="1">
    <source>
        <dbReference type="EMBL" id="MBC1193270.1"/>
    </source>
</evidence>
<accession>A0A841UX18</accession>
<dbReference type="RefSeq" id="WP_185237975.1">
    <property type="nucleotide sequence ID" value="NZ_JACEGB010000437.1"/>
</dbReference>
<organism evidence="1 2">
    <name type="scientific">Microcystis aeruginosa BLCC-F108</name>
    <dbReference type="NCBI Taxonomy" id="2755317"/>
    <lineage>
        <taxon>Bacteria</taxon>
        <taxon>Bacillati</taxon>
        <taxon>Cyanobacteriota</taxon>
        <taxon>Cyanophyceae</taxon>
        <taxon>Oscillatoriophycideae</taxon>
        <taxon>Chroococcales</taxon>
        <taxon>Microcystaceae</taxon>
        <taxon>Microcystis</taxon>
    </lineage>
</organism>
<gene>
    <name evidence="1" type="ORF">H0902_21750</name>
</gene>
<evidence type="ECO:0000313" key="2">
    <source>
        <dbReference type="Proteomes" id="UP000551499"/>
    </source>
</evidence>
<protein>
    <submittedName>
        <fullName evidence="1">Uncharacterized protein</fullName>
    </submittedName>
</protein>
<reference evidence="1 2" key="1">
    <citation type="submission" date="2020-07" db="EMBL/GenBank/DDBJ databases">
        <title>Genomes of two Microcystis aeruginosa (Cyanobacteria) strains from Florida (USA) with disparate toxicogenic potential.</title>
        <authorList>
            <person name="Lefler F.W."/>
            <person name="Barbosa M."/>
            <person name="Berthold D.E."/>
            <person name="Laughinghouse H.D. IV."/>
        </authorList>
    </citation>
    <scope>NUCLEOTIDE SEQUENCE [LARGE SCALE GENOMIC DNA]</scope>
    <source>
        <strain evidence="1 2">BLCCF108</strain>
    </source>
</reference>